<dbReference type="GO" id="GO:0008168">
    <property type="term" value="F:methyltransferase activity"/>
    <property type="evidence" value="ECO:0007669"/>
    <property type="project" value="UniProtKB-KW"/>
</dbReference>
<reference evidence="5" key="1">
    <citation type="submission" date="2010-08" db="EMBL/GenBank/DDBJ databases">
        <authorList>
            <consortium name="Caenorhabditis japonica Sequencing Consortium"/>
            <person name="Wilson R.K."/>
        </authorList>
    </citation>
    <scope>NUCLEOTIDE SEQUENCE [LARGE SCALE GENOMIC DNA]</scope>
    <source>
        <strain evidence="5">DF5081</strain>
    </source>
</reference>
<dbReference type="InterPro" id="IPR046341">
    <property type="entry name" value="SET_dom_sf"/>
</dbReference>
<keyword evidence="1" id="KW-0489">Methyltransferase</keyword>
<accession>A0A8R1EI44</accession>
<dbReference type="AlphaFoldDB" id="A0A8R1EI44"/>
<evidence type="ECO:0000256" key="2">
    <source>
        <dbReference type="ARBA" id="ARBA00022679"/>
    </source>
</evidence>
<keyword evidence="3" id="KW-0949">S-adenosyl-L-methionine</keyword>
<proteinExistence type="predicted"/>
<evidence type="ECO:0000313" key="5">
    <source>
        <dbReference type="Proteomes" id="UP000005237"/>
    </source>
</evidence>
<dbReference type="GO" id="GO:0032259">
    <property type="term" value="P:methylation"/>
    <property type="evidence" value="ECO:0007669"/>
    <property type="project" value="UniProtKB-KW"/>
</dbReference>
<dbReference type="GO" id="GO:0005737">
    <property type="term" value="C:cytoplasm"/>
    <property type="evidence" value="ECO:0007669"/>
    <property type="project" value="TreeGrafter"/>
</dbReference>
<keyword evidence="2" id="KW-0808">Transferase</keyword>
<protein>
    <submittedName>
        <fullName evidence="4">Uncharacterized protein</fullName>
    </submittedName>
</protein>
<evidence type="ECO:0000256" key="3">
    <source>
        <dbReference type="ARBA" id="ARBA00022691"/>
    </source>
</evidence>
<organism evidence="4 5">
    <name type="scientific">Caenorhabditis japonica</name>
    <dbReference type="NCBI Taxonomy" id="281687"/>
    <lineage>
        <taxon>Eukaryota</taxon>
        <taxon>Metazoa</taxon>
        <taxon>Ecdysozoa</taxon>
        <taxon>Nematoda</taxon>
        <taxon>Chromadorea</taxon>
        <taxon>Rhabditida</taxon>
        <taxon>Rhabditina</taxon>
        <taxon>Rhabditomorpha</taxon>
        <taxon>Rhabditoidea</taxon>
        <taxon>Rhabditidae</taxon>
        <taxon>Peloderinae</taxon>
        <taxon>Caenorhabditis</taxon>
    </lineage>
</organism>
<dbReference type="EnsemblMetazoa" id="CJA35533.1">
    <property type="protein sequence ID" value="CJA35533.1"/>
    <property type="gene ID" value="WBGene00211380"/>
</dbReference>
<evidence type="ECO:0000313" key="4">
    <source>
        <dbReference type="EnsemblMetazoa" id="CJA35533.1"/>
    </source>
</evidence>
<dbReference type="GO" id="GO:0042826">
    <property type="term" value="F:histone deacetylase binding"/>
    <property type="evidence" value="ECO:0007669"/>
    <property type="project" value="TreeGrafter"/>
</dbReference>
<evidence type="ECO:0000256" key="1">
    <source>
        <dbReference type="ARBA" id="ARBA00022603"/>
    </source>
</evidence>
<sequence length="118" mass="13432">MVKVPSFRPNSNFPQLCDKVKVGWDRKRGRFVEATEDIPIGTVVCVEQGITVNVDPEKCYRCLSGIERTGFAYVFSDACSKFYYVFLRYCNSCEEFYEPDDLACGAFDELGIFKLAAH</sequence>
<dbReference type="InterPro" id="IPR052097">
    <property type="entry name" value="SET-MYND_domain_protein"/>
</dbReference>
<name>A0A8R1EI44_CAEJA</name>
<dbReference type="PANTHER" id="PTHR46165:SF7">
    <property type="entry name" value="SET AND MYND DOMAIN-CONTAINING PROTEIN 4"/>
    <property type="match status" value="1"/>
</dbReference>
<dbReference type="SUPFAM" id="SSF82199">
    <property type="entry name" value="SET domain"/>
    <property type="match status" value="1"/>
</dbReference>
<dbReference type="Proteomes" id="UP000005237">
    <property type="component" value="Unassembled WGS sequence"/>
</dbReference>
<dbReference type="PANTHER" id="PTHR46165">
    <property type="entry name" value="SET AND MYND DOMAIN-CONTAINING PROTEIN 4"/>
    <property type="match status" value="1"/>
</dbReference>
<reference evidence="4" key="2">
    <citation type="submission" date="2022-06" db="UniProtKB">
        <authorList>
            <consortium name="EnsemblMetazoa"/>
        </authorList>
    </citation>
    <scope>IDENTIFICATION</scope>
    <source>
        <strain evidence="4">DF5081</strain>
    </source>
</reference>
<keyword evidence="5" id="KW-1185">Reference proteome</keyword>
<dbReference type="GO" id="GO:0005634">
    <property type="term" value="C:nucleus"/>
    <property type="evidence" value="ECO:0007669"/>
    <property type="project" value="TreeGrafter"/>
</dbReference>